<dbReference type="PANTHER" id="PTHR48182:SF2">
    <property type="entry name" value="PROTEIN SERAC1"/>
    <property type="match status" value="1"/>
</dbReference>
<proteinExistence type="predicted"/>
<evidence type="ECO:0008006" key="11">
    <source>
        <dbReference type="Google" id="ProtNLM"/>
    </source>
</evidence>
<evidence type="ECO:0000313" key="10">
    <source>
        <dbReference type="Proteomes" id="UP000245910"/>
    </source>
</evidence>
<keyword evidence="10" id="KW-1185">Reference proteome</keyword>
<feature type="compositionally biased region" description="Polar residues" evidence="8">
    <location>
        <begin position="101"/>
        <end position="119"/>
    </location>
</feature>
<protein>
    <recommendedName>
        <fullName evidence="11">DUF676 domain-containing protein</fullName>
    </recommendedName>
</protein>
<dbReference type="InterPro" id="IPR029058">
    <property type="entry name" value="AB_hydrolase_fold"/>
</dbReference>
<dbReference type="SUPFAM" id="SSF53474">
    <property type="entry name" value="alpha/beta-Hydrolases"/>
    <property type="match status" value="1"/>
</dbReference>
<comment type="subcellular location">
    <subcellularLocation>
        <location evidence="2">Endoplasmic reticulum</location>
    </subcellularLocation>
    <subcellularLocation>
        <location evidence="3">Membrane</location>
    </subcellularLocation>
    <subcellularLocation>
        <location evidence="1">Mitochondrion</location>
    </subcellularLocation>
</comment>
<evidence type="ECO:0000313" key="9">
    <source>
        <dbReference type="EMBL" id="CEI67904.1"/>
    </source>
</evidence>
<evidence type="ECO:0000256" key="6">
    <source>
        <dbReference type="ARBA" id="ARBA00023136"/>
    </source>
</evidence>
<sequence length="564" mass="63996">MNHQGSFPPRVKLSGESVASTGLSVVYEPATDDPLIDIIMVHGLKGHPYKAWRYNQAHNRAEAQQKPEHQSGISKSNFPKKSDAGENFKAWVKGPSRENNQDSVFTGPNSTKNPISTENTSQTFWPADVLPDVCKKARIITFGYDTKVTKYTSGPTNMNNILSHGKDFWRERVQERPLIFLAHSLGGILVKEILALSSTAGTVALRETVKYTAAIIFLGTSHRGSPGLSTIGERSRTILNGMRLQKTAIILDNLRLENNDLQRAHEAFTRLWRQYNLRVKTFQEGFGLFGINLGVSGRKMVPDTSSMIGDPREHAETLQPNVFCVHREIGINEGGFTKHELYVKWMHCFCELFCQRLRPASGTFRSWITSFFALPTVVIYQKIPVNIPFTSNKKLEISFTERLKSYPPNALDDLDDAAERRQAELWRRLVHLPIFNCLRVGMSFRHFPHVSITGCVELELPNGGDILNYITHRFEARISPNDNDWKKELTTLINLNSQGVFLWVVLVLNKVLEQYDKGVSLESLKELIHDTPEELEDYMQSEKTVVTKMFQWAIAAARPLRLDE</sequence>
<reference evidence="10" key="1">
    <citation type="submission" date="2014-10" db="EMBL/GenBank/DDBJ databases">
        <authorList>
            <person name="King R."/>
        </authorList>
    </citation>
    <scope>NUCLEOTIDE SEQUENCE [LARGE SCALE GENOMIC DNA]</scope>
    <source>
        <strain evidence="10">A3/5</strain>
    </source>
</reference>
<dbReference type="GO" id="GO:0016020">
    <property type="term" value="C:membrane"/>
    <property type="evidence" value="ECO:0007669"/>
    <property type="project" value="UniProtKB-SubCell"/>
</dbReference>
<dbReference type="PANTHER" id="PTHR48182">
    <property type="entry name" value="PROTEIN SERAC1"/>
    <property type="match status" value="1"/>
</dbReference>
<feature type="region of interest" description="Disordered" evidence="8">
    <location>
        <begin position="59"/>
        <end position="119"/>
    </location>
</feature>
<organism evidence="9 10">
    <name type="scientific">Fusarium venenatum</name>
    <dbReference type="NCBI Taxonomy" id="56646"/>
    <lineage>
        <taxon>Eukaryota</taxon>
        <taxon>Fungi</taxon>
        <taxon>Dikarya</taxon>
        <taxon>Ascomycota</taxon>
        <taxon>Pezizomycotina</taxon>
        <taxon>Sordariomycetes</taxon>
        <taxon>Hypocreomycetidae</taxon>
        <taxon>Hypocreales</taxon>
        <taxon>Nectriaceae</taxon>
        <taxon>Fusarium</taxon>
    </lineage>
</organism>
<dbReference type="InterPro" id="IPR052374">
    <property type="entry name" value="SERAC1"/>
</dbReference>
<dbReference type="Proteomes" id="UP000245910">
    <property type="component" value="Chromosome III"/>
</dbReference>
<evidence type="ECO:0000256" key="4">
    <source>
        <dbReference type="ARBA" id="ARBA00022824"/>
    </source>
</evidence>
<keyword evidence="6" id="KW-0472">Membrane</keyword>
<dbReference type="EMBL" id="LN649231">
    <property type="protein sequence ID" value="CEI67904.1"/>
    <property type="molecule type" value="Genomic_DNA"/>
</dbReference>
<evidence type="ECO:0000256" key="5">
    <source>
        <dbReference type="ARBA" id="ARBA00023128"/>
    </source>
</evidence>
<keyword evidence="7" id="KW-0175">Coiled coil</keyword>
<evidence type="ECO:0000256" key="7">
    <source>
        <dbReference type="SAM" id="Coils"/>
    </source>
</evidence>
<keyword evidence="4" id="KW-0256">Endoplasmic reticulum</keyword>
<evidence type="ECO:0000256" key="1">
    <source>
        <dbReference type="ARBA" id="ARBA00004173"/>
    </source>
</evidence>
<feature type="coiled-coil region" evidence="7">
    <location>
        <begin position="244"/>
        <end position="271"/>
    </location>
</feature>
<dbReference type="GO" id="GO:0005783">
    <property type="term" value="C:endoplasmic reticulum"/>
    <property type="evidence" value="ECO:0007669"/>
    <property type="project" value="UniProtKB-SubCell"/>
</dbReference>
<evidence type="ECO:0000256" key="3">
    <source>
        <dbReference type="ARBA" id="ARBA00004370"/>
    </source>
</evidence>
<dbReference type="GO" id="GO:0005739">
    <property type="term" value="C:mitochondrion"/>
    <property type="evidence" value="ECO:0007669"/>
    <property type="project" value="UniProtKB-SubCell"/>
</dbReference>
<dbReference type="AlphaFoldDB" id="A0A2L2TAD1"/>
<keyword evidence="5" id="KW-0496">Mitochondrion</keyword>
<name>A0A2L2TAD1_9HYPO</name>
<evidence type="ECO:0000256" key="8">
    <source>
        <dbReference type="SAM" id="MobiDB-lite"/>
    </source>
</evidence>
<feature type="compositionally biased region" description="Basic and acidic residues" evidence="8">
    <location>
        <begin position="59"/>
        <end position="69"/>
    </location>
</feature>
<dbReference type="Gene3D" id="3.40.50.1820">
    <property type="entry name" value="alpha/beta hydrolase"/>
    <property type="match status" value="1"/>
</dbReference>
<accession>A0A2L2TAD1</accession>
<evidence type="ECO:0000256" key="2">
    <source>
        <dbReference type="ARBA" id="ARBA00004240"/>
    </source>
</evidence>